<gene>
    <name evidence="17" type="ORF">MNB_SUP05-11-742</name>
    <name evidence="18" type="ORF">MNB_SUP05-12-841</name>
</gene>
<evidence type="ECO:0000256" key="12">
    <source>
        <dbReference type="ARBA" id="ARBA00022777"/>
    </source>
</evidence>
<dbReference type="InterPro" id="IPR015864">
    <property type="entry name" value="FAD_synthase"/>
</dbReference>
<comment type="pathway">
    <text evidence="1">Cofactor biosynthesis; FAD biosynthesis; FAD from FMN: step 1/1.</text>
</comment>
<evidence type="ECO:0000313" key="18">
    <source>
        <dbReference type="EMBL" id="SFV83133.1"/>
    </source>
</evidence>
<evidence type="ECO:0000256" key="10">
    <source>
        <dbReference type="ARBA" id="ARBA00022695"/>
    </source>
</evidence>
<dbReference type="GO" id="GO:0009231">
    <property type="term" value="P:riboflavin biosynthetic process"/>
    <property type="evidence" value="ECO:0007669"/>
    <property type="project" value="InterPro"/>
</dbReference>
<name>A0A1W1DEV0_9ZZZZ</name>
<dbReference type="InterPro" id="IPR015865">
    <property type="entry name" value="Riboflavin_kinase_bac/euk"/>
</dbReference>
<evidence type="ECO:0000256" key="7">
    <source>
        <dbReference type="ARBA" id="ARBA00022630"/>
    </source>
</evidence>
<keyword evidence="14" id="KW-0067">ATP-binding</keyword>
<keyword evidence="13" id="KW-0274">FAD</keyword>
<dbReference type="SUPFAM" id="SSF52374">
    <property type="entry name" value="Nucleotidylyl transferase"/>
    <property type="match status" value="1"/>
</dbReference>
<dbReference type="Gene3D" id="2.40.30.30">
    <property type="entry name" value="Riboflavin kinase-like"/>
    <property type="match status" value="1"/>
</dbReference>
<evidence type="ECO:0000256" key="9">
    <source>
        <dbReference type="ARBA" id="ARBA00022679"/>
    </source>
</evidence>
<dbReference type="NCBIfam" id="TIGR00083">
    <property type="entry name" value="ribF"/>
    <property type="match status" value="1"/>
</dbReference>
<dbReference type="EC" id="2.7.1.26" evidence="4"/>
<dbReference type="PIRSF" id="PIRSF004491">
    <property type="entry name" value="FAD_Synth"/>
    <property type="match status" value="1"/>
</dbReference>
<keyword evidence="7" id="KW-0285">Flavoprotein</keyword>
<protein>
    <recommendedName>
        <fullName evidence="6">Bifunctional riboflavin kinase/FMN adenylyltransferase</fullName>
        <ecNumber evidence="4">2.7.1.26</ecNumber>
        <ecNumber evidence="5">2.7.7.2</ecNumber>
    </recommendedName>
</protein>
<evidence type="ECO:0000256" key="14">
    <source>
        <dbReference type="ARBA" id="ARBA00022840"/>
    </source>
</evidence>
<comment type="similarity">
    <text evidence="3">Belongs to the RibF family.</text>
</comment>
<keyword evidence="8" id="KW-0288">FMN</keyword>
<dbReference type="Pfam" id="PF01687">
    <property type="entry name" value="Flavokinase"/>
    <property type="match status" value="1"/>
</dbReference>
<evidence type="ECO:0000256" key="6">
    <source>
        <dbReference type="ARBA" id="ARBA00018483"/>
    </source>
</evidence>
<dbReference type="FunFam" id="3.40.50.620:FF:000021">
    <property type="entry name" value="Riboflavin biosynthesis protein"/>
    <property type="match status" value="1"/>
</dbReference>
<proteinExistence type="inferred from homology"/>
<evidence type="ECO:0000259" key="16">
    <source>
        <dbReference type="SMART" id="SM00904"/>
    </source>
</evidence>
<keyword evidence="9 17" id="KW-0808">Transferase</keyword>
<dbReference type="NCBIfam" id="NF004162">
    <property type="entry name" value="PRK05627.1-5"/>
    <property type="match status" value="1"/>
</dbReference>
<keyword evidence="15" id="KW-0511">Multifunctional enzyme</keyword>
<dbReference type="UniPathway" id="UPA00276">
    <property type="reaction ID" value="UER00406"/>
</dbReference>
<evidence type="ECO:0000256" key="5">
    <source>
        <dbReference type="ARBA" id="ARBA00012393"/>
    </source>
</evidence>
<accession>A0A1W1DEV0</accession>
<evidence type="ECO:0000256" key="15">
    <source>
        <dbReference type="ARBA" id="ARBA00023268"/>
    </source>
</evidence>
<dbReference type="GO" id="GO:0008531">
    <property type="term" value="F:riboflavin kinase activity"/>
    <property type="evidence" value="ECO:0007669"/>
    <property type="project" value="UniProtKB-EC"/>
</dbReference>
<evidence type="ECO:0000313" key="17">
    <source>
        <dbReference type="EMBL" id="SFV79618.1"/>
    </source>
</evidence>
<dbReference type="PANTHER" id="PTHR22749">
    <property type="entry name" value="RIBOFLAVIN KINASE/FMN ADENYLYLTRANSFERASE"/>
    <property type="match status" value="1"/>
</dbReference>
<dbReference type="SUPFAM" id="SSF82114">
    <property type="entry name" value="Riboflavin kinase-like"/>
    <property type="match status" value="1"/>
</dbReference>
<dbReference type="InterPro" id="IPR023468">
    <property type="entry name" value="Riboflavin_kinase"/>
</dbReference>
<evidence type="ECO:0000256" key="11">
    <source>
        <dbReference type="ARBA" id="ARBA00022741"/>
    </source>
</evidence>
<dbReference type="EMBL" id="FPHS01000262">
    <property type="protein sequence ID" value="SFV79618.1"/>
    <property type="molecule type" value="Genomic_DNA"/>
</dbReference>
<dbReference type="EC" id="2.7.7.2" evidence="5"/>
<keyword evidence="12 17" id="KW-0418">Kinase</keyword>
<reference evidence="17" key="1">
    <citation type="submission" date="2016-10" db="EMBL/GenBank/DDBJ databases">
        <authorList>
            <person name="de Groot N.N."/>
        </authorList>
    </citation>
    <scope>NUCLEOTIDE SEQUENCE</scope>
</reference>
<dbReference type="Gene3D" id="3.40.50.620">
    <property type="entry name" value="HUPs"/>
    <property type="match status" value="1"/>
</dbReference>
<feature type="domain" description="Riboflavin kinase" evidence="16">
    <location>
        <begin position="180"/>
        <end position="303"/>
    </location>
</feature>
<dbReference type="EMBL" id="FPHT01000324">
    <property type="protein sequence ID" value="SFV83133.1"/>
    <property type="molecule type" value="Genomic_DNA"/>
</dbReference>
<dbReference type="GO" id="GO:0006747">
    <property type="term" value="P:FAD biosynthetic process"/>
    <property type="evidence" value="ECO:0007669"/>
    <property type="project" value="UniProtKB-UniPathway"/>
</dbReference>
<organism evidence="17">
    <name type="scientific">hydrothermal vent metagenome</name>
    <dbReference type="NCBI Taxonomy" id="652676"/>
    <lineage>
        <taxon>unclassified sequences</taxon>
        <taxon>metagenomes</taxon>
        <taxon>ecological metagenomes</taxon>
    </lineage>
</organism>
<dbReference type="InterPro" id="IPR023465">
    <property type="entry name" value="Riboflavin_kinase_dom_sf"/>
</dbReference>
<sequence length="304" mass="34128">MQLIRGLHNLKNHAGSVVTIGNFDGVHVGHEKIILSLVESAKTLGLPSVLISFSPTPQCFFGREQATLSNFKEKHQLLARLGVDKHLLIYFNQDFAELKAKDFIQQVLLDKLNMKYCLIGDDFRFGKKRQGDLDLLQSLSKTKGFSVENTQSVLCNDCRASSSEIRTLLAHGDLDAVTQMLGREFSISGKIIHGQQKGRTIGFPTINIPIKRKISPVLGVFATTVEIQGSVFQGVCNIGNRPTISGKEILLEVFLFDFDREVYGIEARVVFKHKIRDEEKFDSFEALKQQIELDTQQAKAFFKI</sequence>
<dbReference type="UniPathway" id="UPA00277">
    <property type="reaction ID" value="UER00407"/>
</dbReference>
<dbReference type="PANTHER" id="PTHR22749:SF6">
    <property type="entry name" value="RIBOFLAVIN KINASE"/>
    <property type="match status" value="1"/>
</dbReference>
<dbReference type="AlphaFoldDB" id="A0A1W1DEV0"/>
<dbReference type="SMART" id="SM00904">
    <property type="entry name" value="Flavokinase"/>
    <property type="match status" value="1"/>
</dbReference>
<evidence type="ECO:0000256" key="2">
    <source>
        <dbReference type="ARBA" id="ARBA00005201"/>
    </source>
</evidence>
<evidence type="ECO:0000256" key="8">
    <source>
        <dbReference type="ARBA" id="ARBA00022643"/>
    </source>
</evidence>
<dbReference type="InterPro" id="IPR014729">
    <property type="entry name" value="Rossmann-like_a/b/a_fold"/>
</dbReference>
<dbReference type="GO" id="GO:0003919">
    <property type="term" value="F:FMN adenylyltransferase activity"/>
    <property type="evidence" value="ECO:0007669"/>
    <property type="project" value="UniProtKB-EC"/>
</dbReference>
<keyword evidence="10 17" id="KW-0548">Nucleotidyltransferase</keyword>
<dbReference type="NCBIfam" id="NF004159">
    <property type="entry name" value="PRK05627.1-2"/>
    <property type="match status" value="1"/>
</dbReference>
<dbReference type="NCBIfam" id="NF004163">
    <property type="entry name" value="PRK05627.1-6"/>
    <property type="match status" value="1"/>
</dbReference>
<dbReference type="InterPro" id="IPR002606">
    <property type="entry name" value="Riboflavin_kinase_bac"/>
</dbReference>
<evidence type="ECO:0000256" key="1">
    <source>
        <dbReference type="ARBA" id="ARBA00004726"/>
    </source>
</evidence>
<dbReference type="CDD" id="cd02064">
    <property type="entry name" value="FAD_synthetase_N"/>
    <property type="match status" value="1"/>
</dbReference>
<keyword evidence="11" id="KW-0547">Nucleotide-binding</keyword>
<comment type="pathway">
    <text evidence="2">Cofactor biosynthesis; FMN biosynthesis; FMN from riboflavin (ATP route): step 1/1.</text>
</comment>
<evidence type="ECO:0000256" key="3">
    <source>
        <dbReference type="ARBA" id="ARBA00010214"/>
    </source>
</evidence>
<evidence type="ECO:0000256" key="13">
    <source>
        <dbReference type="ARBA" id="ARBA00022827"/>
    </source>
</evidence>
<dbReference type="GO" id="GO:0005524">
    <property type="term" value="F:ATP binding"/>
    <property type="evidence" value="ECO:0007669"/>
    <property type="project" value="UniProtKB-KW"/>
</dbReference>
<evidence type="ECO:0000256" key="4">
    <source>
        <dbReference type="ARBA" id="ARBA00012105"/>
    </source>
</evidence>
<dbReference type="Pfam" id="PF06574">
    <property type="entry name" value="FAD_syn"/>
    <property type="match status" value="1"/>
</dbReference>
<dbReference type="GO" id="GO:0009398">
    <property type="term" value="P:FMN biosynthetic process"/>
    <property type="evidence" value="ECO:0007669"/>
    <property type="project" value="UniProtKB-UniPathway"/>
</dbReference>